<protein>
    <recommendedName>
        <fullName evidence="4">NAD(P)-binding protein</fullName>
    </recommendedName>
</protein>
<sequence>MSNPQLVHHSNTLLASEIHYYNTKSYSYLFNSLPDIMSTDFGATDDSLVTNFTKVIHRKPYPAISPIKPSLSQAGRTVLITGGGVGIGKAIAHNFVLASAATIVIIGRRLEKLEETASELDATAEKAGKTTKIIARSCDVTDDIGVKNLWDDLGKKGVFVDVLVLNSATDTANQSLFELGIAEVWSQFEANVKGPLHFAECFHKQVQQGPKKAKYLVNVSSSVIHLHGMCDAMETLTVTLLNAYEGHPAFDGRPGYSVTKGSGTLAIQSLAYQFTPEEMQVINYHPGAIYGRAWKDQGVPEDGFDFDDPNLPGAFAVWAASRDASFLHGRYVFCHWDVEELADSEVGSRLKSDRDYLKLTVKGLNWMKKDF</sequence>
<dbReference type="GO" id="GO:0016616">
    <property type="term" value="F:oxidoreductase activity, acting on the CH-OH group of donors, NAD or NADP as acceptor"/>
    <property type="evidence" value="ECO:0007669"/>
    <property type="project" value="TreeGrafter"/>
</dbReference>
<evidence type="ECO:0000256" key="1">
    <source>
        <dbReference type="ARBA" id="ARBA00006484"/>
    </source>
</evidence>
<evidence type="ECO:0008006" key="4">
    <source>
        <dbReference type="Google" id="ProtNLM"/>
    </source>
</evidence>
<gene>
    <name evidence="2" type="ORF">PDIGIT_LOCUS12558</name>
</gene>
<evidence type="ECO:0000313" key="2">
    <source>
        <dbReference type="EMBL" id="CAI6339399.1"/>
    </source>
</evidence>
<dbReference type="EMBL" id="CAOQHR010000009">
    <property type="protein sequence ID" value="CAI6339399.1"/>
    <property type="molecule type" value="Genomic_DNA"/>
</dbReference>
<dbReference type="AlphaFoldDB" id="A0A9W4UPD3"/>
<dbReference type="InterPro" id="IPR002347">
    <property type="entry name" value="SDR_fam"/>
</dbReference>
<proteinExistence type="inferred from homology"/>
<evidence type="ECO:0000313" key="3">
    <source>
        <dbReference type="Proteomes" id="UP001152607"/>
    </source>
</evidence>
<comment type="caution">
    <text evidence="2">The sequence shown here is derived from an EMBL/GenBank/DDBJ whole genome shotgun (WGS) entry which is preliminary data.</text>
</comment>
<dbReference type="GO" id="GO:0006633">
    <property type="term" value="P:fatty acid biosynthetic process"/>
    <property type="evidence" value="ECO:0007669"/>
    <property type="project" value="TreeGrafter"/>
</dbReference>
<keyword evidence="3" id="KW-1185">Reference proteome</keyword>
<dbReference type="Proteomes" id="UP001152607">
    <property type="component" value="Unassembled WGS sequence"/>
</dbReference>
<dbReference type="PANTHER" id="PTHR42760:SF122">
    <property type="entry name" value="NAD(P)-BINDING PROTEIN"/>
    <property type="match status" value="1"/>
</dbReference>
<organism evidence="2 3">
    <name type="scientific">Periconia digitata</name>
    <dbReference type="NCBI Taxonomy" id="1303443"/>
    <lineage>
        <taxon>Eukaryota</taxon>
        <taxon>Fungi</taxon>
        <taxon>Dikarya</taxon>
        <taxon>Ascomycota</taxon>
        <taxon>Pezizomycotina</taxon>
        <taxon>Dothideomycetes</taxon>
        <taxon>Pleosporomycetidae</taxon>
        <taxon>Pleosporales</taxon>
        <taxon>Massarineae</taxon>
        <taxon>Periconiaceae</taxon>
        <taxon>Periconia</taxon>
    </lineage>
</organism>
<dbReference type="PRINTS" id="PR00081">
    <property type="entry name" value="GDHRDH"/>
</dbReference>
<dbReference type="Pfam" id="PF00106">
    <property type="entry name" value="adh_short"/>
    <property type="match status" value="1"/>
</dbReference>
<dbReference type="OrthoDB" id="1933717at2759"/>
<name>A0A9W4UPD3_9PLEO</name>
<dbReference type="CDD" id="cd05233">
    <property type="entry name" value="SDR_c"/>
    <property type="match status" value="1"/>
</dbReference>
<dbReference type="InterPro" id="IPR036291">
    <property type="entry name" value="NAD(P)-bd_dom_sf"/>
</dbReference>
<reference evidence="2" key="1">
    <citation type="submission" date="2023-01" db="EMBL/GenBank/DDBJ databases">
        <authorList>
            <person name="Van Ghelder C."/>
            <person name="Rancurel C."/>
        </authorList>
    </citation>
    <scope>NUCLEOTIDE SEQUENCE</scope>
    <source>
        <strain evidence="2">CNCM I-4278</strain>
    </source>
</reference>
<dbReference type="GO" id="GO:0048038">
    <property type="term" value="F:quinone binding"/>
    <property type="evidence" value="ECO:0007669"/>
    <property type="project" value="TreeGrafter"/>
</dbReference>
<dbReference type="SUPFAM" id="SSF51735">
    <property type="entry name" value="NAD(P)-binding Rossmann-fold domains"/>
    <property type="match status" value="1"/>
</dbReference>
<comment type="similarity">
    <text evidence="1">Belongs to the short-chain dehydrogenases/reductases (SDR) family.</text>
</comment>
<dbReference type="Gene3D" id="3.40.50.720">
    <property type="entry name" value="NAD(P)-binding Rossmann-like Domain"/>
    <property type="match status" value="1"/>
</dbReference>
<accession>A0A9W4UPD3</accession>
<dbReference type="PANTHER" id="PTHR42760">
    <property type="entry name" value="SHORT-CHAIN DEHYDROGENASES/REDUCTASES FAMILY MEMBER"/>
    <property type="match status" value="1"/>
</dbReference>